<dbReference type="GO" id="GO:0032259">
    <property type="term" value="P:methylation"/>
    <property type="evidence" value="ECO:0007669"/>
    <property type="project" value="UniProtKB-KW"/>
</dbReference>
<gene>
    <name evidence="5" type="ORF">F4692_002645</name>
</gene>
<dbReference type="GO" id="GO:0008757">
    <property type="term" value="F:S-adenosylmethionine-dependent methyltransferase activity"/>
    <property type="evidence" value="ECO:0007669"/>
    <property type="project" value="InterPro"/>
</dbReference>
<feature type="domain" description="Methyltransferase type 11" evidence="4">
    <location>
        <begin position="51"/>
        <end position="150"/>
    </location>
</feature>
<evidence type="ECO:0000256" key="3">
    <source>
        <dbReference type="ARBA" id="ARBA00022679"/>
    </source>
</evidence>
<dbReference type="Gene3D" id="3.40.50.150">
    <property type="entry name" value="Vaccinia Virus protein VP39"/>
    <property type="match status" value="1"/>
</dbReference>
<keyword evidence="2 5" id="KW-0489">Methyltransferase</keyword>
<proteinExistence type="inferred from homology"/>
<evidence type="ECO:0000313" key="5">
    <source>
        <dbReference type="EMBL" id="NYE37512.1"/>
    </source>
</evidence>
<reference evidence="5 6" key="2">
    <citation type="submission" date="2020-08" db="EMBL/GenBank/DDBJ databases">
        <title>The Agave Microbiome: Exploring the role of microbial communities in plant adaptations to desert environments.</title>
        <authorList>
            <person name="Partida-Martinez L.P."/>
        </authorList>
    </citation>
    <scope>NUCLEOTIDE SEQUENCE [LARGE SCALE GENOMIC DNA]</scope>
    <source>
        <strain evidence="5 6">AT2.17</strain>
    </source>
</reference>
<dbReference type="PANTHER" id="PTHR44942">
    <property type="entry name" value="METHYLTRANSF_11 DOMAIN-CONTAINING PROTEIN"/>
    <property type="match status" value="1"/>
</dbReference>
<keyword evidence="6" id="KW-1185">Reference proteome</keyword>
<evidence type="ECO:0000256" key="1">
    <source>
        <dbReference type="ARBA" id="ARBA00008361"/>
    </source>
</evidence>
<organism evidence="5 6">
    <name type="scientific">Nocardioides cavernae</name>
    <dbReference type="NCBI Taxonomy" id="1921566"/>
    <lineage>
        <taxon>Bacteria</taxon>
        <taxon>Bacillati</taxon>
        <taxon>Actinomycetota</taxon>
        <taxon>Actinomycetes</taxon>
        <taxon>Propionibacteriales</taxon>
        <taxon>Nocardioidaceae</taxon>
        <taxon>Nocardioides</taxon>
    </lineage>
</organism>
<dbReference type="CDD" id="cd02440">
    <property type="entry name" value="AdoMet_MTases"/>
    <property type="match status" value="1"/>
</dbReference>
<dbReference type="InterPro" id="IPR029063">
    <property type="entry name" value="SAM-dependent_MTases_sf"/>
</dbReference>
<keyword evidence="3 5" id="KW-0808">Transferase</keyword>
<dbReference type="InterPro" id="IPR051052">
    <property type="entry name" value="Diverse_substrate_MTase"/>
</dbReference>
<evidence type="ECO:0000259" key="4">
    <source>
        <dbReference type="Pfam" id="PF08241"/>
    </source>
</evidence>
<comment type="caution">
    <text evidence="5">The sequence shown here is derived from an EMBL/GenBank/DDBJ whole genome shotgun (WGS) entry which is preliminary data.</text>
</comment>
<dbReference type="SUPFAM" id="SSF53335">
    <property type="entry name" value="S-adenosyl-L-methionine-dependent methyltransferases"/>
    <property type="match status" value="1"/>
</dbReference>
<dbReference type="AlphaFoldDB" id="A0A7Y9KTE6"/>
<protein>
    <submittedName>
        <fullName evidence="5">SAM-dependent methyltransferase</fullName>
    </submittedName>
</protein>
<evidence type="ECO:0000313" key="6">
    <source>
        <dbReference type="Proteomes" id="UP000549911"/>
    </source>
</evidence>
<name>A0A7Y9KTE6_9ACTN</name>
<dbReference type="Proteomes" id="UP000549911">
    <property type="component" value="Unassembled WGS sequence"/>
</dbReference>
<dbReference type="RefSeq" id="WP_179620056.1">
    <property type="nucleotide sequence ID" value="NZ_JACCBW010000002.1"/>
</dbReference>
<sequence>MAWDRDFFYDAYPRLEAAFGARLDESLSPRDPSVLLQAVRELDLRPDSRVVDVGCGEGAYAFRLVTHFGFRVLGIDPVQRHLDLARTARRDLVTDIASRVAFERGTATAIPAPDASVDLVWCRDVMVHAEHPDDAYAEFARVLRPGGHVVAYQAVATDLLSDAEADWLFDVMGVVATSAEPRVVDDAIAASGLETVATLDLSSEWGEWGQEQEGAAGRALLHLARLQRDPERYRAEFGDQAYDVMLGDCRWQVYRMMGKLGARVDVLRKPGPRR</sequence>
<dbReference type="InterPro" id="IPR013216">
    <property type="entry name" value="Methyltransf_11"/>
</dbReference>
<dbReference type="PANTHER" id="PTHR44942:SF4">
    <property type="entry name" value="METHYLTRANSFERASE TYPE 11 DOMAIN-CONTAINING PROTEIN"/>
    <property type="match status" value="1"/>
</dbReference>
<dbReference type="Pfam" id="PF08241">
    <property type="entry name" value="Methyltransf_11"/>
    <property type="match status" value="1"/>
</dbReference>
<dbReference type="EMBL" id="JACCBW010000002">
    <property type="protein sequence ID" value="NYE37512.1"/>
    <property type="molecule type" value="Genomic_DNA"/>
</dbReference>
<accession>A0A7Y9KTE6</accession>
<comment type="similarity">
    <text evidence="1">Belongs to the methyltransferase superfamily.</text>
</comment>
<evidence type="ECO:0000256" key="2">
    <source>
        <dbReference type="ARBA" id="ARBA00022603"/>
    </source>
</evidence>
<reference evidence="5 6" key="1">
    <citation type="submission" date="2020-07" db="EMBL/GenBank/DDBJ databases">
        <authorList>
            <person name="Partida-Martinez L."/>
            <person name="Huntemann M."/>
            <person name="Clum A."/>
            <person name="Wang J."/>
            <person name="Palaniappan K."/>
            <person name="Ritter S."/>
            <person name="Chen I.-M."/>
            <person name="Stamatis D."/>
            <person name="Reddy T."/>
            <person name="O'Malley R."/>
            <person name="Daum C."/>
            <person name="Shapiro N."/>
            <person name="Ivanova N."/>
            <person name="Kyrpides N."/>
            <person name="Woyke T."/>
        </authorList>
    </citation>
    <scope>NUCLEOTIDE SEQUENCE [LARGE SCALE GENOMIC DNA]</scope>
    <source>
        <strain evidence="5 6">AT2.17</strain>
    </source>
</reference>